<name>A0A0S2SIV3_9GAMM</name>
<dbReference type="RefSeq" id="WP_060585384.1">
    <property type="nucleotide sequence ID" value="NZ_CP013067.1"/>
</dbReference>
<dbReference type="InterPro" id="IPR036625">
    <property type="entry name" value="E3-bd_dom_sf"/>
</dbReference>
<feature type="domain" description="Peripheral subunit-binding (PSBD)" evidence="9">
    <location>
        <begin position="112"/>
        <end position="149"/>
    </location>
</feature>
<dbReference type="Proteomes" id="UP000058114">
    <property type="component" value="Chromosome"/>
</dbReference>
<gene>
    <name evidence="10" type="ORF">WL1483_2204</name>
</gene>
<keyword evidence="10" id="KW-0670">Pyruvate</keyword>
<evidence type="ECO:0000256" key="2">
    <source>
        <dbReference type="ARBA" id="ARBA00007317"/>
    </source>
</evidence>
<evidence type="ECO:0000259" key="8">
    <source>
        <dbReference type="PROSITE" id="PS50968"/>
    </source>
</evidence>
<accession>A0A0S2SIV3</accession>
<evidence type="ECO:0000256" key="1">
    <source>
        <dbReference type="ARBA" id="ARBA00001938"/>
    </source>
</evidence>
<dbReference type="SUPFAM" id="SSF51230">
    <property type="entry name" value="Single hybrid motif"/>
    <property type="match status" value="1"/>
</dbReference>
<dbReference type="CDD" id="cd06849">
    <property type="entry name" value="lipoyl_domain"/>
    <property type="match status" value="1"/>
</dbReference>
<dbReference type="PROSITE" id="PS50968">
    <property type="entry name" value="BIOTINYL_LIPOYL"/>
    <property type="match status" value="1"/>
</dbReference>
<dbReference type="GO" id="GO:0016407">
    <property type="term" value="F:acetyltransferase activity"/>
    <property type="evidence" value="ECO:0007669"/>
    <property type="project" value="TreeGrafter"/>
</dbReference>
<dbReference type="EMBL" id="CP013067">
    <property type="protein sequence ID" value="ALP41623.1"/>
    <property type="molecule type" value="Genomic_DNA"/>
</dbReference>
<dbReference type="Pfam" id="PF00198">
    <property type="entry name" value="2-oxoacid_dh"/>
    <property type="match status" value="1"/>
</dbReference>
<evidence type="ECO:0000256" key="5">
    <source>
        <dbReference type="ARBA" id="ARBA00022823"/>
    </source>
</evidence>
<organism evidence="10 11">
    <name type="scientific">Aeromonas schubertii</name>
    <dbReference type="NCBI Taxonomy" id="652"/>
    <lineage>
        <taxon>Bacteria</taxon>
        <taxon>Pseudomonadati</taxon>
        <taxon>Pseudomonadota</taxon>
        <taxon>Gammaproteobacteria</taxon>
        <taxon>Aeromonadales</taxon>
        <taxon>Aeromonadaceae</taxon>
        <taxon>Aeromonas</taxon>
    </lineage>
</organism>
<reference evidence="11" key="1">
    <citation type="submission" date="2015-10" db="EMBL/GenBank/DDBJ databases">
        <title>Complete Genome Sequence of Aeromonas schubertii strain WL1483.</title>
        <authorList>
            <person name="Liu L."/>
        </authorList>
    </citation>
    <scope>NUCLEOTIDE SEQUENCE [LARGE SCALE GENOMIC DNA]</scope>
    <source>
        <strain evidence="11">WL1483</strain>
    </source>
</reference>
<comment type="subunit">
    <text evidence="3">Forms a 24-polypeptide structural core with octahedral symmetry.</text>
</comment>
<dbReference type="Pfam" id="PF02817">
    <property type="entry name" value="E3_binding"/>
    <property type="match status" value="1"/>
</dbReference>
<dbReference type="InterPro" id="IPR000089">
    <property type="entry name" value="Biotin_lipoyl"/>
</dbReference>
<protein>
    <recommendedName>
        <fullName evidence="7">Dihydrolipoamide acetyltransferase component of pyruvate dehydrogenase complex</fullName>
        <ecNumber evidence="7">2.3.1.-</ecNumber>
    </recommendedName>
</protein>
<feature type="domain" description="Lipoyl-binding" evidence="8">
    <location>
        <begin position="1"/>
        <end position="76"/>
    </location>
</feature>
<dbReference type="InterPro" id="IPR050743">
    <property type="entry name" value="2-oxoacid_DH_E2_comp"/>
</dbReference>
<evidence type="ECO:0000256" key="7">
    <source>
        <dbReference type="RuleBase" id="RU003423"/>
    </source>
</evidence>
<proteinExistence type="inferred from homology"/>
<comment type="similarity">
    <text evidence="2 7">Belongs to the 2-oxoacid dehydrogenase family.</text>
</comment>
<dbReference type="PATRIC" id="fig|652.5.peg.1677"/>
<keyword evidence="5 7" id="KW-0450">Lipoyl</keyword>
<dbReference type="InterPro" id="IPR004167">
    <property type="entry name" value="PSBD"/>
</dbReference>
<dbReference type="InterPro" id="IPR001078">
    <property type="entry name" value="2-oxoacid_DH_actylTfrase"/>
</dbReference>
<dbReference type="Gene3D" id="3.30.559.10">
    <property type="entry name" value="Chloramphenicol acetyltransferase-like domain"/>
    <property type="match status" value="1"/>
</dbReference>
<dbReference type="KEGG" id="asr:WL1483_2204"/>
<dbReference type="Gene3D" id="4.10.320.10">
    <property type="entry name" value="E3-binding domain"/>
    <property type="match status" value="1"/>
</dbReference>
<dbReference type="SUPFAM" id="SSF47005">
    <property type="entry name" value="Peripheral subunit-binding domain of 2-oxo acid dehydrogenase complex"/>
    <property type="match status" value="1"/>
</dbReference>
<evidence type="ECO:0000313" key="10">
    <source>
        <dbReference type="EMBL" id="ALP41623.1"/>
    </source>
</evidence>
<evidence type="ECO:0000256" key="3">
    <source>
        <dbReference type="ARBA" id="ARBA00011484"/>
    </source>
</evidence>
<evidence type="ECO:0000256" key="6">
    <source>
        <dbReference type="ARBA" id="ARBA00023315"/>
    </source>
</evidence>
<dbReference type="InterPro" id="IPR011053">
    <property type="entry name" value="Single_hybrid_motif"/>
</dbReference>
<evidence type="ECO:0000256" key="4">
    <source>
        <dbReference type="ARBA" id="ARBA00022679"/>
    </source>
</evidence>
<dbReference type="Pfam" id="PF00364">
    <property type="entry name" value="Biotin_lipoyl"/>
    <property type="match status" value="1"/>
</dbReference>
<dbReference type="AlphaFoldDB" id="A0A0S2SIV3"/>
<dbReference type="Gene3D" id="2.40.50.100">
    <property type="match status" value="1"/>
</dbReference>
<evidence type="ECO:0000313" key="11">
    <source>
        <dbReference type="Proteomes" id="UP000058114"/>
    </source>
</evidence>
<comment type="cofactor">
    <cofactor evidence="1 7">
        <name>(R)-lipoate</name>
        <dbReference type="ChEBI" id="CHEBI:83088"/>
    </cofactor>
</comment>
<dbReference type="GO" id="GO:0031405">
    <property type="term" value="F:lipoic acid binding"/>
    <property type="evidence" value="ECO:0007669"/>
    <property type="project" value="TreeGrafter"/>
</dbReference>
<dbReference type="InterPro" id="IPR023213">
    <property type="entry name" value="CAT-like_dom_sf"/>
</dbReference>
<sequence>MKFFKLPDLGEGLAEAEIVEWKVKAGERVEVDQVLLSVETAKALVDVPSPVSGVIANLCANEGDILHIGAPLVEFEGGEDDGTAVGKVHGSSQVLEDHFVVGAVAAGGSLTQAMPAVRRLALQLGVDVEHLKGSGPAGLVTEADVQQAFEAQGGSHNEILKGARRAMAKAMTLSHQSVVPVTITDEVDLRAWRSDEDVTVRLIRGIGVACRAEPSMNAWFDGETLTRRLFDEVNVAIAVDSRHGLYVPVMENVVDRAGADLRGGLDRMIADVKARAVPREMLQGATITLTNFGAIAGRYASPIVTPPQVTIVGAGKLFEKVVFVNGEARPVRALPLSVTFDHRACTGGEAARFLRALVNALESANG</sequence>
<evidence type="ECO:0000259" key="9">
    <source>
        <dbReference type="PROSITE" id="PS51826"/>
    </source>
</evidence>
<reference evidence="10 11" key="2">
    <citation type="journal article" date="2016" name="Genome Announc.">
        <title>Complete Genome Sequence of the Highly Virulent Aeromonas schubertii Strain WL1483, Isolated from Diseased Snakehead Fish (Channa argus) in China.</title>
        <authorList>
            <person name="Liu L."/>
            <person name="Li N."/>
            <person name="Zhang D."/>
            <person name="Fu X."/>
            <person name="Shi C."/>
            <person name="Lin Q."/>
            <person name="Hao G."/>
        </authorList>
    </citation>
    <scope>NUCLEOTIDE SEQUENCE [LARGE SCALE GENOMIC DNA]</scope>
    <source>
        <strain evidence="10 11">WL1483</strain>
    </source>
</reference>
<keyword evidence="4 7" id="KW-0808">Transferase</keyword>
<dbReference type="PANTHER" id="PTHR43178">
    <property type="entry name" value="DIHYDROLIPOAMIDE ACETYLTRANSFERASE COMPONENT OF PYRUVATE DEHYDROGENASE COMPLEX"/>
    <property type="match status" value="1"/>
</dbReference>
<keyword evidence="6 7" id="KW-0012">Acyltransferase</keyword>
<dbReference type="PANTHER" id="PTHR43178:SF12">
    <property type="entry name" value="DIHYDROLIPOAMIDE ACETYLTRANSFERASE COMPONENT OF PYRUVATE DEHYDROGENASE COMPLEX"/>
    <property type="match status" value="1"/>
</dbReference>
<dbReference type="GO" id="GO:0005737">
    <property type="term" value="C:cytoplasm"/>
    <property type="evidence" value="ECO:0007669"/>
    <property type="project" value="TreeGrafter"/>
</dbReference>
<dbReference type="PROSITE" id="PS51826">
    <property type="entry name" value="PSBD"/>
    <property type="match status" value="1"/>
</dbReference>
<dbReference type="EC" id="2.3.1.-" evidence="7"/>
<dbReference type="SUPFAM" id="SSF52777">
    <property type="entry name" value="CoA-dependent acyltransferases"/>
    <property type="match status" value="1"/>
</dbReference>